<keyword evidence="2" id="KW-0732">Signal</keyword>
<dbReference type="Proteomes" id="UP000660729">
    <property type="component" value="Unassembled WGS sequence"/>
</dbReference>
<feature type="compositionally biased region" description="Polar residues" evidence="1">
    <location>
        <begin position="253"/>
        <end position="267"/>
    </location>
</feature>
<feature type="signal peptide" evidence="2">
    <location>
        <begin position="1"/>
        <end position="21"/>
    </location>
</feature>
<feature type="compositionally biased region" description="Low complexity" evidence="1">
    <location>
        <begin position="214"/>
        <end position="252"/>
    </location>
</feature>
<dbReference type="OrthoDB" id="10636536at2759"/>
<dbReference type="PROSITE" id="PS51257">
    <property type="entry name" value="PROKAR_LIPOPROTEIN"/>
    <property type="match status" value="1"/>
</dbReference>
<feature type="compositionally biased region" description="Polar residues" evidence="1">
    <location>
        <begin position="191"/>
        <end position="213"/>
    </location>
</feature>
<reference evidence="3" key="1">
    <citation type="submission" date="2020-04" db="EMBL/GenBank/DDBJ databases">
        <title>Draft genome resource of the tomato pathogen Pseudocercospora fuligena.</title>
        <authorList>
            <person name="Zaccaron A."/>
        </authorList>
    </citation>
    <scope>NUCLEOTIDE SEQUENCE</scope>
    <source>
        <strain evidence="3">PF001</strain>
    </source>
</reference>
<accession>A0A8H6RDY2</accession>
<feature type="chain" id="PRO_5034410361" evidence="2">
    <location>
        <begin position="22"/>
        <end position="532"/>
    </location>
</feature>
<gene>
    <name evidence="3" type="ORF">HII31_09591</name>
</gene>
<keyword evidence="4" id="KW-1185">Reference proteome</keyword>
<feature type="compositionally biased region" description="Low complexity" evidence="1">
    <location>
        <begin position="509"/>
        <end position="532"/>
    </location>
</feature>
<comment type="caution">
    <text evidence="3">The sequence shown here is derived from an EMBL/GenBank/DDBJ whole genome shotgun (WGS) entry which is preliminary data.</text>
</comment>
<organism evidence="3 4">
    <name type="scientific">Pseudocercospora fuligena</name>
    <dbReference type="NCBI Taxonomy" id="685502"/>
    <lineage>
        <taxon>Eukaryota</taxon>
        <taxon>Fungi</taxon>
        <taxon>Dikarya</taxon>
        <taxon>Ascomycota</taxon>
        <taxon>Pezizomycotina</taxon>
        <taxon>Dothideomycetes</taxon>
        <taxon>Dothideomycetidae</taxon>
        <taxon>Mycosphaerellales</taxon>
        <taxon>Mycosphaerellaceae</taxon>
        <taxon>Pseudocercospora</taxon>
    </lineage>
</organism>
<dbReference type="AlphaFoldDB" id="A0A8H6RDY2"/>
<evidence type="ECO:0000256" key="2">
    <source>
        <dbReference type="SAM" id="SignalP"/>
    </source>
</evidence>
<feature type="region of interest" description="Disordered" evidence="1">
    <location>
        <begin position="191"/>
        <end position="281"/>
    </location>
</feature>
<evidence type="ECO:0000313" key="4">
    <source>
        <dbReference type="Proteomes" id="UP000660729"/>
    </source>
</evidence>
<evidence type="ECO:0000256" key="1">
    <source>
        <dbReference type="SAM" id="MobiDB-lite"/>
    </source>
</evidence>
<proteinExistence type="predicted"/>
<feature type="region of interest" description="Disordered" evidence="1">
    <location>
        <begin position="378"/>
        <end position="401"/>
    </location>
</feature>
<sequence length="532" mass="55129">MPGRSLIALLALGGSCLFARAAPRQKETLTILRNIDDATTSHTVPECTVSSSISGTLMPWCETATVIATSVTTVKTSFSGLLTSSTELSVSSSTPTSSISVSTAFVTPLLSSETSQTSSSLSVSTSAQSSLASSLTDSPVSPSPPPMSTGPTTQLTSDLPVVPSVVPPPFANSTSSSWSIPSVLTSSGMLPTTISSHSSRPTSDVPNVPSTPLTTSESASATQSTSEVSTSKVPMSSKTTSTSKTIEAATSSVVASDNTPPSATSSVAEPEDTSRSVVLSTRFHTETLTTKTTTTDTEYPPVTSVIESTTEVTRTEVFTTTTTDRPLVLSSCGLGGMATDGQDFFSVCSTTLETVTTPVVPPSSSSISKIVDPLETSTTCAEETSKTKPTQHITTGPSMTSIPSVLHPQTPCYYANHDTNHCYSEPIVATNSSTSLPALTFSSSEPKTTAAGVEFSTFCDSPFYASKDTTICSTYPVTLSSESLIPKDPNTAVPPKEHSEYSKTHGHPTTSFVETSASSSVTSVSTVTRHEV</sequence>
<feature type="region of interest" description="Disordered" evidence="1">
    <location>
        <begin position="132"/>
        <end position="160"/>
    </location>
</feature>
<evidence type="ECO:0000313" key="3">
    <source>
        <dbReference type="EMBL" id="KAF7189169.1"/>
    </source>
</evidence>
<feature type="region of interest" description="Disordered" evidence="1">
    <location>
        <begin position="483"/>
        <end position="532"/>
    </location>
</feature>
<protein>
    <submittedName>
        <fullName evidence="3">Uncharacterized protein</fullName>
    </submittedName>
</protein>
<dbReference type="EMBL" id="JABCIY010000194">
    <property type="protein sequence ID" value="KAF7189169.1"/>
    <property type="molecule type" value="Genomic_DNA"/>
</dbReference>
<name>A0A8H6RDY2_9PEZI</name>